<accession>A0ABT3JPY2</accession>
<dbReference type="RefSeq" id="WP_265144925.1">
    <property type="nucleotide sequence ID" value="NZ_JAPCHZ010000006.1"/>
</dbReference>
<proteinExistence type="predicted"/>
<reference evidence="2 3" key="1">
    <citation type="submission" date="2022-10" db="EMBL/GenBank/DDBJ databases">
        <title>Kaistella sp. BT-6-1-3.</title>
        <authorList>
            <person name="Ai J."/>
            <person name="Deng Z."/>
        </authorList>
    </citation>
    <scope>NUCLEOTIDE SEQUENCE [LARGE SCALE GENOMIC DNA]</scope>
    <source>
        <strain evidence="2 3">BT6-1-3</strain>
    </source>
</reference>
<keyword evidence="1" id="KW-0812">Transmembrane</keyword>
<gene>
    <name evidence="2" type="ORF">OK344_11550</name>
</gene>
<name>A0ABT3JPY2_9FLAO</name>
<keyword evidence="3" id="KW-1185">Reference proteome</keyword>
<feature type="transmembrane region" description="Helical" evidence="1">
    <location>
        <begin position="16"/>
        <end position="38"/>
    </location>
</feature>
<dbReference type="Proteomes" id="UP001209107">
    <property type="component" value="Unassembled WGS sequence"/>
</dbReference>
<dbReference type="Pfam" id="PF04120">
    <property type="entry name" value="Iron_permease"/>
    <property type="match status" value="1"/>
</dbReference>
<evidence type="ECO:0000256" key="1">
    <source>
        <dbReference type="SAM" id="Phobius"/>
    </source>
</evidence>
<keyword evidence="1" id="KW-0472">Membrane</keyword>
<dbReference type="InterPro" id="IPR007251">
    <property type="entry name" value="Iron_permease_Fet4"/>
</dbReference>
<organism evidence="2 3">
    <name type="scientific">Kaistella yananensis</name>
    <dbReference type="NCBI Taxonomy" id="2989820"/>
    <lineage>
        <taxon>Bacteria</taxon>
        <taxon>Pseudomonadati</taxon>
        <taxon>Bacteroidota</taxon>
        <taxon>Flavobacteriia</taxon>
        <taxon>Flavobacteriales</taxon>
        <taxon>Weeksellaceae</taxon>
        <taxon>Chryseobacterium group</taxon>
        <taxon>Kaistella</taxon>
    </lineage>
</organism>
<dbReference type="EMBL" id="JAPCHZ010000006">
    <property type="protein sequence ID" value="MCW4452837.1"/>
    <property type="molecule type" value="Genomic_DNA"/>
</dbReference>
<sequence>MDNEQNKSFFDRFSEWATAAAGSPSAFLIALTLIIIWAGTGLE</sequence>
<evidence type="ECO:0000313" key="2">
    <source>
        <dbReference type="EMBL" id="MCW4452837.1"/>
    </source>
</evidence>
<comment type="caution">
    <text evidence="2">The sequence shown here is derived from an EMBL/GenBank/DDBJ whole genome shotgun (WGS) entry which is preliminary data.</text>
</comment>
<protein>
    <submittedName>
        <fullName evidence="2">Low affinity iron permease family protein</fullName>
    </submittedName>
</protein>
<evidence type="ECO:0000313" key="3">
    <source>
        <dbReference type="Proteomes" id="UP001209107"/>
    </source>
</evidence>
<keyword evidence="1" id="KW-1133">Transmembrane helix</keyword>